<gene>
    <name evidence="3" type="ORF">MELA_01190</name>
</gene>
<protein>
    <submittedName>
        <fullName evidence="3">SpoVT / AbrB like domain protein</fullName>
    </submittedName>
</protein>
<dbReference type="GO" id="GO:0003677">
    <property type="term" value="F:DNA binding"/>
    <property type="evidence" value="ECO:0007669"/>
    <property type="project" value="UniProtKB-UniRule"/>
</dbReference>
<dbReference type="PROSITE" id="PS51740">
    <property type="entry name" value="SPOVT_ABRB"/>
    <property type="match status" value="1"/>
</dbReference>
<dbReference type="AlphaFoldDB" id="A0A564ZI86"/>
<organism evidence="3 4">
    <name type="scientific">Candidatus Methylomirabilis lanthanidiphila</name>
    <dbReference type="NCBI Taxonomy" id="2211376"/>
    <lineage>
        <taxon>Bacteria</taxon>
        <taxon>Candidatus Methylomirabilota</taxon>
        <taxon>Candidatus Methylomirabilia</taxon>
        <taxon>Candidatus Methylomirabilales</taxon>
        <taxon>Candidatus Methylomirabilaceae</taxon>
        <taxon>Candidatus Methylomirabilis</taxon>
    </lineage>
</organism>
<evidence type="ECO:0000256" key="1">
    <source>
        <dbReference type="PROSITE-ProRule" id="PRU01076"/>
    </source>
</evidence>
<dbReference type="SMART" id="SM00966">
    <property type="entry name" value="SpoVT_AbrB"/>
    <property type="match status" value="1"/>
</dbReference>
<dbReference type="NCBIfam" id="TIGR01439">
    <property type="entry name" value="lp_hng_hel_AbrB"/>
    <property type="match status" value="1"/>
</dbReference>
<reference evidence="3 4" key="1">
    <citation type="submission" date="2019-07" db="EMBL/GenBank/DDBJ databases">
        <authorList>
            <person name="Cremers G."/>
        </authorList>
    </citation>
    <scope>NUCLEOTIDE SEQUENCE [LARGE SCALE GENOMIC DNA]</scope>
</reference>
<dbReference type="InterPro" id="IPR037914">
    <property type="entry name" value="SpoVT-AbrB_sf"/>
</dbReference>
<accession>A0A564ZI86</accession>
<dbReference type="SUPFAM" id="SSF89447">
    <property type="entry name" value="AbrB/MazE/MraZ-like"/>
    <property type="match status" value="1"/>
</dbReference>
<dbReference type="Pfam" id="PF04014">
    <property type="entry name" value="MazE_antitoxin"/>
    <property type="match status" value="1"/>
</dbReference>
<evidence type="ECO:0000313" key="4">
    <source>
        <dbReference type="Proteomes" id="UP000334340"/>
    </source>
</evidence>
<dbReference type="EMBL" id="CABIKM010000019">
    <property type="protein sequence ID" value="VUZ84816.1"/>
    <property type="molecule type" value="Genomic_DNA"/>
</dbReference>
<keyword evidence="4" id="KW-1185">Reference proteome</keyword>
<name>A0A564ZI86_9BACT</name>
<dbReference type="InterPro" id="IPR007159">
    <property type="entry name" value="SpoVT-AbrB_dom"/>
</dbReference>
<keyword evidence="1" id="KW-0238">DNA-binding</keyword>
<evidence type="ECO:0000259" key="2">
    <source>
        <dbReference type="PROSITE" id="PS51740"/>
    </source>
</evidence>
<dbReference type="Proteomes" id="UP000334340">
    <property type="component" value="Unassembled WGS sequence"/>
</dbReference>
<evidence type="ECO:0000313" key="3">
    <source>
        <dbReference type="EMBL" id="VUZ84816.1"/>
    </source>
</evidence>
<sequence length="91" mass="10616">MATTVKIREKFQVTIPEDVRSKLPLKVGERVEVTARGGEIVIRPILEIPRNQAWFWSKEWQTQLAQSKKDLEKGRVTRFKSVKEARRHCGD</sequence>
<dbReference type="Gene3D" id="2.10.260.10">
    <property type="match status" value="1"/>
</dbReference>
<proteinExistence type="predicted"/>
<feature type="domain" description="SpoVT-AbrB" evidence="2">
    <location>
        <begin position="2"/>
        <end position="47"/>
    </location>
</feature>